<dbReference type="InterPro" id="IPR010380">
    <property type="entry name" value="DUF975"/>
</dbReference>
<comment type="caution">
    <text evidence="2">The sequence shown here is derived from an EMBL/GenBank/DDBJ whole genome shotgun (WGS) entry which is preliminary data.</text>
</comment>
<organism evidence="2 3">
    <name type="scientific">Paenibacillus thalictri</name>
    <dbReference type="NCBI Taxonomy" id="2527873"/>
    <lineage>
        <taxon>Bacteria</taxon>
        <taxon>Bacillati</taxon>
        <taxon>Bacillota</taxon>
        <taxon>Bacilli</taxon>
        <taxon>Bacillales</taxon>
        <taxon>Paenibacillaceae</taxon>
        <taxon>Paenibacillus</taxon>
    </lineage>
</organism>
<dbReference type="Pfam" id="PF06161">
    <property type="entry name" value="DUF975"/>
    <property type="match status" value="1"/>
</dbReference>
<dbReference type="PANTHER" id="PTHR40076">
    <property type="entry name" value="MEMBRANE PROTEIN-RELATED"/>
    <property type="match status" value="1"/>
</dbReference>
<dbReference type="OrthoDB" id="9784844at2"/>
<accession>A0A4Q9DE60</accession>
<evidence type="ECO:0000313" key="3">
    <source>
        <dbReference type="Proteomes" id="UP000293142"/>
    </source>
</evidence>
<dbReference type="PANTHER" id="PTHR40076:SF1">
    <property type="entry name" value="MEMBRANE PROTEIN"/>
    <property type="match status" value="1"/>
</dbReference>
<feature type="transmembrane region" description="Helical" evidence="1">
    <location>
        <begin position="34"/>
        <end position="54"/>
    </location>
</feature>
<keyword evidence="1" id="KW-0472">Membrane</keyword>
<keyword evidence="3" id="KW-1185">Reference proteome</keyword>
<sequence length="192" mass="21306">MARSQLAGRWGIAILTCFLYFVIIVILNSIKDVGSLATTLVSGSFALGLSMFFVTFPRGGTPDISQLFAGFKRFLPALGLSLMIGLLTFLWTLLLIVPGIIAALRYSQAFYIMNDNPDIGVMDAIRTSKEMMDGQKMKLFLLQLSFIGWFLLGCITFGIAMLWVYPYFLAAMANFYEDLRQASSSTGDPFKD</sequence>
<proteinExistence type="predicted"/>
<dbReference type="Proteomes" id="UP000293142">
    <property type="component" value="Unassembled WGS sequence"/>
</dbReference>
<feature type="transmembrane region" description="Helical" evidence="1">
    <location>
        <begin position="139"/>
        <end position="165"/>
    </location>
</feature>
<keyword evidence="1" id="KW-1133">Transmembrane helix</keyword>
<evidence type="ECO:0000256" key="1">
    <source>
        <dbReference type="SAM" id="Phobius"/>
    </source>
</evidence>
<feature type="transmembrane region" description="Helical" evidence="1">
    <location>
        <begin position="6"/>
        <end position="27"/>
    </location>
</feature>
<feature type="transmembrane region" description="Helical" evidence="1">
    <location>
        <begin position="74"/>
        <end position="104"/>
    </location>
</feature>
<dbReference type="AlphaFoldDB" id="A0A4Q9DE60"/>
<keyword evidence="1" id="KW-0812">Transmembrane</keyword>
<dbReference type="EMBL" id="SIRE01000049">
    <property type="protein sequence ID" value="TBL68220.1"/>
    <property type="molecule type" value="Genomic_DNA"/>
</dbReference>
<evidence type="ECO:0000313" key="2">
    <source>
        <dbReference type="EMBL" id="TBL68220.1"/>
    </source>
</evidence>
<protein>
    <submittedName>
        <fullName evidence="2">DUF975 family protein</fullName>
    </submittedName>
</protein>
<name>A0A4Q9DE60_9BACL</name>
<reference evidence="2 3" key="1">
    <citation type="submission" date="2019-02" db="EMBL/GenBank/DDBJ databases">
        <title>Paenibacillus sp. nov., isolated from surface-sterilized tissue of Thalictrum simplex L.</title>
        <authorList>
            <person name="Tuo L."/>
        </authorList>
    </citation>
    <scope>NUCLEOTIDE SEQUENCE [LARGE SCALE GENOMIC DNA]</scope>
    <source>
        <strain evidence="2 3">N2SHLJ1</strain>
    </source>
</reference>
<gene>
    <name evidence="2" type="ORF">EYB31_38680</name>
</gene>